<dbReference type="InterPro" id="IPR026444">
    <property type="entry name" value="Secre_tail"/>
</dbReference>
<evidence type="ECO:0000313" key="4">
    <source>
        <dbReference type="EMBL" id="XBG61022.1"/>
    </source>
</evidence>
<gene>
    <name evidence="4" type="ORF">ABGB03_14265</name>
</gene>
<name>A0AAU7BRU8_9FLAO</name>
<reference evidence="4" key="1">
    <citation type="submission" date="2024-05" db="EMBL/GenBank/DDBJ databases">
        <title>Pontimicrobium maritimus sp. nov., isolated form sea water.</title>
        <authorList>
            <person name="Muhammad N."/>
            <person name="Vuong T.Q."/>
            <person name="Han H.L."/>
            <person name="Kim S.-G."/>
        </authorList>
    </citation>
    <scope>NUCLEOTIDE SEQUENCE</scope>
    <source>
        <strain evidence="4">SW4</strain>
    </source>
</reference>
<organism evidence="4">
    <name type="scientific">Pontimicrobium sp. SW4</name>
    <dbReference type="NCBI Taxonomy" id="3153519"/>
    <lineage>
        <taxon>Bacteria</taxon>
        <taxon>Pseudomonadati</taxon>
        <taxon>Bacteroidota</taxon>
        <taxon>Flavobacteriia</taxon>
        <taxon>Flavobacteriales</taxon>
        <taxon>Flavobacteriaceae</taxon>
        <taxon>Pontimicrobium</taxon>
    </lineage>
</organism>
<dbReference type="EMBL" id="CP157199">
    <property type="protein sequence ID" value="XBG61022.1"/>
    <property type="molecule type" value="Genomic_DNA"/>
</dbReference>
<sequence length="276" mass="29851">MKKTLLFLTLISLFSLNINSQIDILKFSTENGTHLLTTDKMFSESFTMPSGNPYDLREVGINLDASTTGGVIKFAIYHSPSDPATLLWQSGDITITGGTEEYVSVSIPSGTISLMGDATYRIAVLGDPQGGTIAVDAYPNPTNEGVAVAIGNSNFAHHSGKTNYPTFPASMDLSGSNTINWYRAISAVVQGDELLSTNKSELTKSVKVFPNPTVNSINLELKNGLELKELKLYNYVGQLIELTSNTEINTSSLSKGIYLLDINTNKGKLTKKIIIE</sequence>
<evidence type="ECO:0000256" key="2">
    <source>
        <dbReference type="SAM" id="SignalP"/>
    </source>
</evidence>
<dbReference type="RefSeq" id="WP_347923248.1">
    <property type="nucleotide sequence ID" value="NZ_CP157199.1"/>
</dbReference>
<proteinExistence type="predicted"/>
<accession>A0AAU7BRU8</accession>
<dbReference type="NCBIfam" id="TIGR04183">
    <property type="entry name" value="Por_Secre_tail"/>
    <property type="match status" value="1"/>
</dbReference>
<feature type="signal peptide" evidence="2">
    <location>
        <begin position="1"/>
        <end position="20"/>
    </location>
</feature>
<keyword evidence="1 2" id="KW-0732">Signal</keyword>
<feature type="domain" description="Secretion system C-terminal sorting" evidence="3">
    <location>
        <begin position="208"/>
        <end position="275"/>
    </location>
</feature>
<evidence type="ECO:0000259" key="3">
    <source>
        <dbReference type="Pfam" id="PF18962"/>
    </source>
</evidence>
<protein>
    <submittedName>
        <fullName evidence="4">T9SS type A sorting domain-containing protein</fullName>
    </submittedName>
</protein>
<dbReference type="NCBIfam" id="NF041539">
    <property type="entry name" value="choice_anch_R"/>
    <property type="match status" value="1"/>
</dbReference>
<evidence type="ECO:0000256" key="1">
    <source>
        <dbReference type="ARBA" id="ARBA00022729"/>
    </source>
</evidence>
<feature type="chain" id="PRO_5043761500" evidence="2">
    <location>
        <begin position="21"/>
        <end position="276"/>
    </location>
</feature>
<dbReference type="AlphaFoldDB" id="A0AAU7BRU8"/>
<dbReference type="Pfam" id="PF18962">
    <property type="entry name" value="Por_Secre_tail"/>
    <property type="match status" value="1"/>
</dbReference>